<organism evidence="1 2">
    <name type="scientific">Rotaria sordida</name>
    <dbReference type="NCBI Taxonomy" id="392033"/>
    <lineage>
        <taxon>Eukaryota</taxon>
        <taxon>Metazoa</taxon>
        <taxon>Spiralia</taxon>
        <taxon>Gnathifera</taxon>
        <taxon>Rotifera</taxon>
        <taxon>Eurotatoria</taxon>
        <taxon>Bdelloidea</taxon>
        <taxon>Philodinida</taxon>
        <taxon>Philodinidae</taxon>
        <taxon>Rotaria</taxon>
    </lineage>
</organism>
<accession>A0A814NSC3</accession>
<evidence type="ECO:0000313" key="1">
    <source>
        <dbReference type="EMBL" id="CAF1095192.1"/>
    </source>
</evidence>
<name>A0A814NSC3_9BILA</name>
<protein>
    <submittedName>
        <fullName evidence="1">Uncharacterized protein</fullName>
    </submittedName>
</protein>
<dbReference type="Proteomes" id="UP000663864">
    <property type="component" value="Unassembled WGS sequence"/>
</dbReference>
<proteinExistence type="predicted"/>
<dbReference type="EMBL" id="CAJNOT010000852">
    <property type="protein sequence ID" value="CAF1095192.1"/>
    <property type="molecule type" value="Genomic_DNA"/>
</dbReference>
<gene>
    <name evidence="1" type="ORF">ZHD862_LOCUS17298</name>
</gene>
<reference evidence="1" key="1">
    <citation type="submission" date="2021-02" db="EMBL/GenBank/DDBJ databases">
        <authorList>
            <person name="Nowell W R."/>
        </authorList>
    </citation>
    <scope>NUCLEOTIDE SEQUENCE</scope>
</reference>
<sequence>MISLYRVIASPKIKIQRRVMAIGYNSQCPKCNWIPTREALWQCECGHSWNTFDTRGKCPQCEKQWTTTQCINCNEWSPHEDWYKK</sequence>
<evidence type="ECO:0000313" key="2">
    <source>
        <dbReference type="Proteomes" id="UP000663864"/>
    </source>
</evidence>
<comment type="caution">
    <text evidence="1">The sequence shown here is derived from an EMBL/GenBank/DDBJ whole genome shotgun (WGS) entry which is preliminary data.</text>
</comment>
<dbReference type="AlphaFoldDB" id="A0A814NSC3"/>